<evidence type="ECO:0000313" key="10">
    <source>
        <dbReference type="EMBL" id="KAF6022051.1"/>
    </source>
</evidence>
<sequence length="821" mass="93226">MDGKSATAAAVPSTVTTKTCSNCKLSVAQPPGTRRTICPGCGSFYDAAVANDVRKFQNGRLRHTESDQLRDRYAKLHRDKMDKESMKQQKSETSSGPLQSIANFFNNIGSSKKSQKLEFVTLPDIDQNGGSLTGSAGISPRPPSTPREAAKKSRGKERVPERNWTCSELKHLYKTAKDTENWTELSSMYSLMFHSFAEVNATFKKAPQSQECDTTEESGIQLDLVETVYEILKKAPSDVQKAVLKSIINCLLSDKGLSETTKARVNVGKDELRAYLIFSLNPLFQNVTTFVIFAHLLRQISSLSDQGHHFLVHWYKSVSVEQFRSLVQKLNKFISLRLFPENPTDLPPMSKCQWWIPSCCKVLALLNATSNLMEPPKILHTDFYNEILDNVDLLQEYKNWQNPEYQGGFSFCQYPFLITISGKRTILQKDSETQMIQQAEKTIKAVVQQRQKVDMDNLFLNLNVRRKHIVSDSLVEIAKHKFDLKKKLKVTFVGEPGLDLGGLTKEWFLILLRDLFRPEYGMFVYTKSADTYWFSLHNRDAKLKEFNLIGVLMGLAVYNGINLDIRLPFIAYKKLLSPAVVPCNNPNATVGVIPKPSIYDLESVMPDVAHSLKELLEYDGDVEEDLCLTFQASIGQNQRMITEELVKGGAEMAVTNENRQGYIDLYLDWILNKSIYLVFRAFYHGFHSVCASNALLTLKPVEVEVLVCGCPNIEIDKLERVCRYDGYNQRDQNIKDFWEILYRLNEKGQKSLLRFITGSDRFPAGGFKDMTFKISRVNNPQMLPVAHTCFNHLVLPAYNNKKVMQQKLLMAISNTEGFGLE</sequence>
<comment type="subcellular location">
    <subcellularLocation>
        <location evidence="2">Cytoplasm</location>
    </subcellularLocation>
</comment>
<comment type="caution">
    <text evidence="10">The sequence shown here is derived from an EMBL/GenBank/DDBJ whole genome shotgun (WGS) entry which is preliminary data.</text>
</comment>
<evidence type="ECO:0000256" key="2">
    <source>
        <dbReference type="ARBA" id="ARBA00004496"/>
    </source>
</evidence>
<proteinExistence type="predicted"/>
<evidence type="ECO:0000256" key="4">
    <source>
        <dbReference type="ARBA" id="ARBA00022490"/>
    </source>
</evidence>
<evidence type="ECO:0000256" key="1">
    <source>
        <dbReference type="ARBA" id="ARBA00000885"/>
    </source>
</evidence>
<gene>
    <name evidence="10" type="ORF">EB796_019642</name>
</gene>
<keyword evidence="5" id="KW-0808">Transferase</keyword>
<evidence type="ECO:0000313" key="11">
    <source>
        <dbReference type="Proteomes" id="UP000593567"/>
    </source>
</evidence>
<dbReference type="GO" id="GO:0000209">
    <property type="term" value="P:protein polyubiquitination"/>
    <property type="evidence" value="ECO:0007669"/>
    <property type="project" value="InterPro"/>
</dbReference>
<dbReference type="Proteomes" id="UP000593567">
    <property type="component" value="Unassembled WGS sequence"/>
</dbReference>
<feature type="compositionally biased region" description="Basic and acidic residues" evidence="8">
    <location>
        <begin position="148"/>
        <end position="161"/>
    </location>
</feature>
<name>A0A7J7J900_BUGNE</name>
<dbReference type="Pfam" id="PF00632">
    <property type="entry name" value="HECT"/>
    <property type="match status" value="1"/>
</dbReference>
<dbReference type="Gene3D" id="3.30.2410.10">
    <property type="entry name" value="Hect, E3 ligase catalytic domain"/>
    <property type="match status" value="1"/>
</dbReference>
<dbReference type="FunFam" id="3.30.2160.10:FF:000004">
    <property type="entry name" value="probable E3 ubiquitin-protein ligase HERC4 isoform X1"/>
    <property type="match status" value="1"/>
</dbReference>
<dbReference type="SMART" id="SM00119">
    <property type="entry name" value="HECTc"/>
    <property type="match status" value="1"/>
</dbReference>
<dbReference type="AlphaFoldDB" id="A0A7J7J900"/>
<reference evidence="10" key="1">
    <citation type="submission" date="2020-06" db="EMBL/GenBank/DDBJ databases">
        <title>Draft genome of Bugula neritina, a colonial animal packing powerful symbionts and potential medicines.</title>
        <authorList>
            <person name="Rayko M."/>
        </authorList>
    </citation>
    <scope>NUCLEOTIDE SEQUENCE [LARGE SCALE GENOMIC DNA]</scope>
    <source>
        <strain evidence="10">Kwan_BN1</strain>
    </source>
</reference>
<evidence type="ECO:0000256" key="7">
    <source>
        <dbReference type="PROSITE-ProRule" id="PRU00104"/>
    </source>
</evidence>
<feature type="compositionally biased region" description="Basic and acidic residues" evidence="8">
    <location>
        <begin position="78"/>
        <end position="90"/>
    </location>
</feature>
<dbReference type="GO" id="GO:0005737">
    <property type="term" value="C:cytoplasm"/>
    <property type="evidence" value="ECO:0007669"/>
    <property type="project" value="UniProtKB-SubCell"/>
</dbReference>
<dbReference type="InterPro" id="IPR000569">
    <property type="entry name" value="HECT_dom"/>
</dbReference>
<accession>A0A7J7J900</accession>
<dbReference type="PANTHER" id="PTHR45700:SF9">
    <property type="entry name" value="HECT-TYPE E3 UBIQUITIN TRANSFERASE"/>
    <property type="match status" value="1"/>
</dbReference>
<dbReference type="EMBL" id="VXIV02002910">
    <property type="protein sequence ID" value="KAF6022051.1"/>
    <property type="molecule type" value="Genomic_DNA"/>
</dbReference>
<dbReference type="GO" id="GO:0061630">
    <property type="term" value="F:ubiquitin protein ligase activity"/>
    <property type="evidence" value="ECO:0007669"/>
    <property type="project" value="UniProtKB-EC"/>
</dbReference>
<feature type="region of interest" description="Disordered" evidence="8">
    <location>
        <begin position="126"/>
        <end position="161"/>
    </location>
</feature>
<feature type="domain" description="HECT" evidence="9">
    <location>
        <begin position="480"/>
        <end position="821"/>
    </location>
</feature>
<dbReference type="OrthoDB" id="5981550at2759"/>
<evidence type="ECO:0000256" key="6">
    <source>
        <dbReference type="ARBA" id="ARBA00022786"/>
    </source>
</evidence>
<organism evidence="10 11">
    <name type="scientific">Bugula neritina</name>
    <name type="common">Brown bryozoan</name>
    <name type="synonym">Sertularia neritina</name>
    <dbReference type="NCBI Taxonomy" id="10212"/>
    <lineage>
        <taxon>Eukaryota</taxon>
        <taxon>Metazoa</taxon>
        <taxon>Spiralia</taxon>
        <taxon>Lophotrochozoa</taxon>
        <taxon>Bryozoa</taxon>
        <taxon>Gymnolaemata</taxon>
        <taxon>Cheilostomatida</taxon>
        <taxon>Flustrina</taxon>
        <taxon>Buguloidea</taxon>
        <taxon>Bugulidae</taxon>
        <taxon>Bugula</taxon>
    </lineage>
</organism>
<dbReference type="EC" id="2.3.2.26" evidence="3"/>
<dbReference type="InterPro" id="IPR035983">
    <property type="entry name" value="Hect_E3_ubiquitin_ligase"/>
</dbReference>
<dbReference type="CDD" id="cd00078">
    <property type="entry name" value="HECTc"/>
    <property type="match status" value="1"/>
</dbReference>
<keyword evidence="11" id="KW-1185">Reference proteome</keyword>
<dbReference type="InterPro" id="IPR044611">
    <property type="entry name" value="E3A/B/C-like"/>
</dbReference>
<feature type="active site" description="Glycyl thioester intermediate" evidence="7">
    <location>
        <position position="789"/>
    </location>
</feature>
<dbReference type="Gene3D" id="3.30.2160.10">
    <property type="entry name" value="Hect, E3 ligase catalytic domain"/>
    <property type="match status" value="1"/>
</dbReference>
<evidence type="ECO:0000259" key="9">
    <source>
        <dbReference type="PROSITE" id="PS50237"/>
    </source>
</evidence>
<keyword evidence="4" id="KW-0963">Cytoplasm</keyword>
<evidence type="ECO:0000256" key="5">
    <source>
        <dbReference type="ARBA" id="ARBA00022679"/>
    </source>
</evidence>
<dbReference type="PANTHER" id="PTHR45700">
    <property type="entry name" value="UBIQUITIN-PROTEIN LIGASE E3C"/>
    <property type="match status" value="1"/>
</dbReference>
<feature type="region of interest" description="Disordered" evidence="8">
    <location>
        <begin position="78"/>
        <end position="98"/>
    </location>
</feature>
<evidence type="ECO:0000256" key="8">
    <source>
        <dbReference type="SAM" id="MobiDB-lite"/>
    </source>
</evidence>
<keyword evidence="6 7" id="KW-0833">Ubl conjugation pathway</keyword>
<dbReference type="SUPFAM" id="SSF56204">
    <property type="entry name" value="Hect, E3 ligase catalytic domain"/>
    <property type="match status" value="1"/>
</dbReference>
<dbReference type="FunFam" id="3.30.2410.10:FF:000003">
    <property type="entry name" value="probable E3 ubiquitin-protein ligase HERC4 isoform X1"/>
    <property type="match status" value="1"/>
</dbReference>
<dbReference type="PROSITE" id="PS50237">
    <property type="entry name" value="HECT"/>
    <property type="match status" value="1"/>
</dbReference>
<evidence type="ECO:0000256" key="3">
    <source>
        <dbReference type="ARBA" id="ARBA00012485"/>
    </source>
</evidence>
<comment type="catalytic activity">
    <reaction evidence="1">
        <text>S-ubiquitinyl-[E2 ubiquitin-conjugating enzyme]-L-cysteine + [acceptor protein]-L-lysine = [E2 ubiquitin-conjugating enzyme]-L-cysteine + N(6)-ubiquitinyl-[acceptor protein]-L-lysine.</text>
        <dbReference type="EC" id="2.3.2.26"/>
    </reaction>
</comment>
<protein>
    <recommendedName>
        <fullName evidence="3">HECT-type E3 ubiquitin transferase</fullName>
        <ecNumber evidence="3">2.3.2.26</ecNumber>
    </recommendedName>
</protein>
<dbReference type="Gene3D" id="3.90.1750.10">
    <property type="entry name" value="Hect, E3 ligase catalytic domains"/>
    <property type="match status" value="1"/>
</dbReference>